<dbReference type="EMBL" id="HBIN01020193">
    <property type="protein sequence ID" value="CAE0445399.1"/>
    <property type="molecule type" value="Transcribed_RNA"/>
</dbReference>
<sequence>MRLRMLYLACFAIFLCLNIAWKQYAVLRYKYRLSAESGLTYSVPNENSFVEIAFGANSGESKKEFFESGKWKTPGEKFVFYQPSGGVSNQRILLEHAMFVAYKLNRTLILPPIGPHTAQWFKYNKEDIQDVVSMLRIFDKVFMERIIKVIQLEDITVTEFCTANLDTAESDWDVFLPVPGKKYPYTLKRLMSRFEGTSNDVIFFSKGSLWKLFKIPSYEASLVRYHVRLRPEFRHIARKAAYETLGHVYNALHIRFPDSDGTNKRLGWLSPNEEFVRRMVEDGFFTKTNLVYVATKSIARKHVFFDIFPRKGFDLVFSDRLLESVELRNFIATFPLRMSETILGLVEQLVCSRSQLFLGTGYSTFSMYIRYHREQRIQMVDTTLVTEPLTHEHVEANTDIDAVIKVLKKIGQEYGSKDVLDEVEILNVSTPCDRPMQVC</sequence>
<comment type="similarity">
    <text evidence="7">Belongs to the glycosyltransferase 68 family.</text>
</comment>
<evidence type="ECO:0000256" key="7">
    <source>
        <dbReference type="ARBA" id="ARBA00025803"/>
    </source>
</evidence>
<dbReference type="InterPro" id="IPR045130">
    <property type="entry name" value="OFUT2-like"/>
</dbReference>
<gene>
    <name evidence="9" type="ORF">ASTO00021_LOCUS15418</name>
</gene>
<evidence type="ECO:0000256" key="3">
    <source>
        <dbReference type="ARBA" id="ARBA00022679"/>
    </source>
</evidence>
<proteinExistence type="inferred from homology"/>
<evidence type="ECO:0000313" key="9">
    <source>
        <dbReference type="EMBL" id="CAE0445399.1"/>
    </source>
</evidence>
<evidence type="ECO:0000256" key="5">
    <source>
        <dbReference type="ARBA" id="ARBA00023253"/>
    </source>
</evidence>
<dbReference type="InterPro" id="IPR019378">
    <property type="entry name" value="GDP-Fuc_O-FucTrfase"/>
</dbReference>
<name>A0A7S3PNK2_9STRA</name>
<dbReference type="GO" id="GO:0046922">
    <property type="term" value="F:peptide-O-fucosyltransferase activity"/>
    <property type="evidence" value="ECO:0007669"/>
    <property type="project" value="InterPro"/>
</dbReference>
<evidence type="ECO:0000256" key="4">
    <source>
        <dbReference type="ARBA" id="ARBA00022824"/>
    </source>
</evidence>
<dbReference type="Gene3D" id="3.40.50.11340">
    <property type="match status" value="1"/>
</dbReference>
<comment type="pathway">
    <text evidence="2">Protein modification; protein glycosylation.</text>
</comment>
<organism evidence="9">
    <name type="scientific">Aplanochytrium stocchinoi</name>
    <dbReference type="NCBI Taxonomy" id="215587"/>
    <lineage>
        <taxon>Eukaryota</taxon>
        <taxon>Sar</taxon>
        <taxon>Stramenopiles</taxon>
        <taxon>Bigyra</taxon>
        <taxon>Labyrinthulomycetes</taxon>
        <taxon>Thraustochytrida</taxon>
        <taxon>Thraustochytriidae</taxon>
        <taxon>Aplanochytrium</taxon>
    </lineage>
</organism>
<dbReference type="Pfam" id="PF10250">
    <property type="entry name" value="O-FucT"/>
    <property type="match status" value="1"/>
</dbReference>
<keyword evidence="3" id="KW-0808">Transferase</keyword>
<dbReference type="PANTHER" id="PTHR13398:SF0">
    <property type="entry name" value="GDP-FUCOSE PROTEIN O-FUCOSYLTRANSFERASE 2"/>
    <property type="match status" value="1"/>
</dbReference>
<dbReference type="PANTHER" id="PTHR13398">
    <property type="entry name" value="GDP-FUCOSE PROTEIN O-FUCOSYLTRANSFERASE 2"/>
    <property type="match status" value="1"/>
</dbReference>
<reference evidence="9" key="1">
    <citation type="submission" date="2021-01" db="EMBL/GenBank/DDBJ databases">
        <authorList>
            <person name="Corre E."/>
            <person name="Pelletier E."/>
            <person name="Niang G."/>
            <person name="Scheremetjew M."/>
            <person name="Finn R."/>
            <person name="Kale V."/>
            <person name="Holt S."/>
            <person name="Cochrane G."/>
            <person name="Meng A."/>
            <person name="Brown T."/>
            <person name="Cohen L."/>
        </authorList>
    </citation>
    <scope>NUCLEOTIDE SEQUENCE</scope>
    <source>
        <strain evidence="9">GSBS06</strain>
    </source>
</reference>
<accession>A0A7S3PNK2</accession>
<protein>
    <recommendedName>
        <fullName evidence="8">GDP-fucose protein O-fucosyltransferase 2</fullName>
    </recommendedName>
</protein>
<dbReference type="GO" id="GO:0006004">
    <property type="term" value="P:fucose metabolic process"/>
    <property type="evidence" value="ECO:0007669"/>
    <property type="project" value="UniProtKB-KW"/>
</dbReference>
<dbReference type="AlphaFoldDB" id="A0A7S3PNK2"/>
<keyword evidence="6" id="KW-0119">Carbohydrate metabolism</keyword>
<keyword evidence="5" id="KW-0294">Fucose metabolism</keyword>
<dbReference type="CDD" id="cd11296">
    <property type="entry name" value="O-FucT_like"/>
    <property type="match status" value="1"/>
</dbReference>
<evidence type="ECO:0000256" key="2">
    <source>
        <dbReference type="ARBA" id="ARBA00004922"/>
    </source>
</evidence>
<dbReference type="GO" id="GO:0005783">
    <property type="term" value="C:endoplasmic reticulum"/>
    <property type="evidence" value="ECO:0007669"/>
    <property type="project" value="UniProtKB-SubCell"/>
</dbReference>
<keyword evidence="4" id="KW-0256">Endoplasmic reticulum</keyword>
<dbReference type="Gene3D" id="3.40.50.11350">
    <property type="match status" value="1"/>
</dbReference>
<evidence type="ECO:0000256" key="1">
    <source>
        <dbReference type="ARBA" id="ARBA00004240"/>
    </source>
</evidence>
<evidence type="ECO:0000256" key="6">
    <source>
        <dbReference type="ARBA" id="ARBA00023277"/>
    </source>
</evidence>
<evidence type="ECO:0000256" key="8">
    <source>
        <dbReference type="ARBA" id="ARBA00026232"/>
    </source>
</evidence>
<comment type="subcellular location">
    <subcellularLocation>
        <location evidence="1">Endoplasmic reticulum</location>
    </subcellularLocation>
</comment>